<dbReference type="AlphaFoldDB" id="A0AAV2CVP1"/>
<evidence type="ECO:0000313" key="4">
    <source>
        <dbReference type="Proteomes" id="UP001497516"/>
    </source>
</evidence>
<feature type="region of interest" description="Disordered" evidence="2">
    <location>
        <begin position="60"/>
        <end position="119"/>
    </location>
</feature>
<feature type="coiled-coil region" evidence="1">
    <location>
        <begin position="230"/>
        <end position="292"/>
    </location>
</feature>
<organism evidence="3 4">
    <name type="scientific">Linum trigynum</name>
    <dbReference type="NCBI Taxonomy" id="586398"/>
    <lineage>
        <taxon>Eukaryota</taxon>
        <taxon>Viridiplantae</taxon>
        <taxon>Streptophyta</taxon>
        <taxon>Embryophyta</taxon>
        <taxon>Tracheophyta</taxon>
        <taxon>Spermatophyta</taxon>
        <taxon>Magnoliopsida</taxon>
        <taxon>eudicotyledons</taxon>
        <taxon>Gunneridae</taxon>
        <taxon>Pentapetalae</taxon>
        <taxon>rosids</taxon>
        <taxon>fabids</taxon>
        <taxon>Malpighiales</taxon>
        <taxon>Linaceae</taxon>
        <taxon>Linum</taxon>
    </lineage>
</organism>
<gene>
    <name evidence="3" type="ORF">LTRI10_LOCUS7407</name>
</gene>
<evidence type="ECO:0000256" key="1">
    <source>
        <dbReference type="SAM" id="Coils"/>
    </source>
</evidence>
<keyword evidence="1" id="KW-0175">Coiled coil</keyword>
<name>A0AAV2CVP1_9ROSI</name>
<dbReference type="Proteomes" id="UP001497516">
    <property type="component" value="Chromosome 10"/>
</dbReference>
<feature type="compositionally biased region" description="Basic and acidic residues" evidence="2">
    <location>
        <begin position="381"/>
        <end position="390"/>
    </location>
</feature>
<proteinExistence type="predicted"/>
<sequence length="390" mass="42546">MRDHVNRLTDGFHLRVFPGGSGSAYEHVRSFYGLRALADAVRLKKKRAVVKVNDSRTAGPYATTATTAKPVSPGAVTRGAGKRPMESAAPVNLAKRSRTGSPRSKAVENRGKGVSPSAKLSQVDLPPLAATDGEAAELAFHTICDQLVVPPEYTASSSGNTRRLAGTATQFFFAAQVGFSQILMNNDRLSKTVEDQTAEIIKLKKSSSEGREALMAEVRPLVEREFEERLAAKDRELSAEKEAVRKALEEQDRLRERVRKSGEMEKLLLGEQESLRKEIESLKLENAAALKTHQAELETVRAEVGPAYLESDEFQVIDNEKYKTIVGNAVAAIRHLFRMDQPEAVWSTDEIWDAIGAWSDTDVNSENEEEEGGGASPGGNAKDDGGSHQS</sequence>
<feature type="compositionally biased region" description="Acidic residues" evidence="2">
    <location>
        <begin position="363"/>
        <end position="372"/>
    </location>
</feature>
<evidence type="ECO:0000313" key="3">
    <source>
        <dbReference type="EMBL" id="CAL1359942.1"/>
    </source>
</evidence>
<protein>
    <submittedName>
        <fullName evidence="3">Uncharacterized protein</fullName>
    </submittedName>
</protein>
<reference evidence="3 4" key="1">
    <citation type="submission" date="2024-04" db="EMBL/GenBank/DDBJ databases">
        <authorList>
            <person name="Fracassetti M."/>
        </authorList>
    </citation>
    <scope>NUCLEOTIDE SEQUENCE [LARGE SCALE GENOMIC DNA]</scope>
</reference>
<dbReference type="EMBL" id="OZ034814">
    <property type="protein sequence ID" value="CAL1359942.1"/>
    <property type="molecule type" value="Genomic_DNA"/>
</dbReference>
<feature type="region of interest" description="Disordered" evidence="2">
    <location>
        <begin position="357"/>
        <end position="390"/>
    </location>
</feature>
<keyword evidence="4" id="KW-1185">Reference proteome</keyword>
<accession>A0AAV2CVP1</accession>
<evidence type="ECO:0000256" key="2">
    <source>
        <dbReference type="SAM" id="MobiDB-lite"/>
    </source>
</evidence>